<dbReference type="AlphaFoldDB" id="A0A7I8DG31"/>
<evidence type="ECO:0000256" key="1">
    <source>
        <dbReference type="ARBA" id="ARBA00022598"/>
    </source>
</evidence>
<evidence type="ECO:0000256" key="3">
    <source>
        <dbReference type="ARBA" id="ARBA00022840"/>
    </source>
</evidence>
<reference evidence="8 9" key="2">
    <citation type="submission" date="2020-08" db="EMBL/GenBank/DDBJ databases">
        <authorList>
            <person name="Ueki A."/>
            <person name="Tonouchi A."/>
        </authorList>
    </citation>
    <scope>NUCLEOTIDE SEQUENCE [LARGE SCALE GENOMIC DNA]</scope>
    <source>
        <strain evidence="8 9">CTTW</strain>
    </source>
</reference>
<reference evidence="8 9" key="1">
    <citation type="submission" date="2020-08" db="EMBL/GenBank/DDBJ databases">
        <title>Draft genome sequencing of an Anaerocolumna strain isolated from anoxic soil subjected to BSD treatment.</title>
        <authorList>
            <person name="Uek A."/>
            <person name="Tonouchi A."/>
        </authorList>
    </citation>
    <scope>NUCLEOTIDE SEQUENCE [LARGE SCALE GENOMIC DNA]</scope>
    <source>
        <strain evidence="8 9">CTTW</strain>
    </source>
</reference>
<dbReference type="Proteomes" id="UP000515703">
    <property type="component" value="Chromosome"/>
</dbReference>
<feature type="compositionally biased region" description="Polar residues" evidence="6">
    <location>
        <begin position="151"/>
        <end position="164"/>
    </location>
</feature>
<proteinExistence type="predicted"/>
<dbReference type="PANTHER" id="PTHR12835:SF5">
    <property type="entry name" value="BIOTIN--PROTEIN LIGASE"/>
    <property type="match status" value="1"/>
</dbReference>
<protein>
    <recommendedName>
        <fullName evidence="5">biotin--[biotin carboxyl-carrier protein] ligase</fullName>
        <ecNumber evidence="5">6.3.4.15</ecNumber>
    </recommendedName>
</protein>
<evidence type="ECO:0000256" key="4">
    <source>
        <dbReference type="ARBA" id="ARBA00023267"/>
    </source>
</evidence>
<dbReference type="RefSeq" id="WP_185257873.1">
    <property type="nucleotide sequence ID" value="NZ_AP023368.1"/>
</dbReference>
<dbReference type="EMBL" id="AP023368">
    <property type="protein sequence ID" value="BCJ97448.1"/>
    <property type="molecule type" value="Genomic_DNA"/>
</dbReference>
<evidence type="ECO:0000259" key="7">
    <source>
        <dbReference type="PROSITE" id="PS51733"/>
    </source>
</evidence>
<dbReference type="InterPro" id="IPR004143">
    <property type="entry name" value="BPL_LPL_catalytic"/>
</dbReference>
<keyword evidence="4" id="KW-0092">Biotin</keyword>
<accession>A0A7I8DG31</accession>
<dbReference type="GO" id="GO:0005737">
    <property type="term" value="C:cytoplasm"/>
    <property type="evidence" value="ECO:0007669"/>
    <property type="project" value="TreeGrafter"/>
</dbReference>
<dbReference type="InterPro" id="IPR004408">
    <property type="entry name" value="Biotin_CoA_COase_ligase"/>
</dbReference>
<dbReference type="CDD" id="cd16442">
    <property type="entry name" value="BPL"/>
    <property type="match status" value="1"/>
</dbReference>
<dbReference type="InterPro" id="IPR008988">
    <property type="entry name" value="Transcriptional_repressor_C"/>
</dbReference>
<evidence type="ECO:0000256" key="6">
    <source>
        <dbReference type="SAM" id="MobiDB-lite"/>
    </source>
</evidence>
<sequence length="307" mass="33796">MEKGIYNDLDKIEISQIEETLVTRSLGRRIIYYEQIDSTNTQAKRLVKEELVKGALHGALILAEEQLNGRGRLGRDWSSPKEGGIWMSFILNPKLPVSSCPMLTLVAAMAVNSAIRRVSGLASFIKWPNDIVVNGKKVCGILTEITTGRTATGDSVKTAGSTNEARSETASEQDKPDMVDINIILGIGINANRKEFPSELYAKATSLSLEKGVELNRSCLIAEICNSLEKYYEEFVRQGDLAELKAEYEEYLINKGKQVLVLKEEEEYPAIALGINEQGALLIETKEHGVETIVSGEVSVRGVLGYV</sequence>
<dbReference type="GO" id="GO:0016740">
    <property type="term" value="F:transferase activity"/>
    <property type="evidence" value="ECO:0007669"/>
    <property type="project" value="UniProtKB-ARBA"/>
</dbReference>
<keyword evidence="9" id="KW-1185">Reference proteome</keyword>
<dbReference type="Pfam" id="PF03099">
    <property type="entry name" value="BPL_LplA_LipB"/>
    <property type="match status" value="1"/>
</dbReference>
<dbReference type="SUPFAM" id="SSF55681">
    <property type="entry name" value="Class II aaRS and biotin synthetases"/>
    <property type="match status" value="1"/>
</dbReference>
<evidence type="ECO:0000313" key="8">
    <source>
        <dbReference type="EMBL" id="BCJ97448.1"/>
    </source>
</evidence>
<dbReference type="Pfam" id="PF02237">
    <property type="entry name" value="BPL_C"/>
    <property type="match status" value="1"/>
</dbReference>
<gene>
    <name evidence="8" type="primary">birA</name>
    <name evidence="8" type="ORF">bsdcttw_04890</name>
</gene>
<evidence type="ECO:0000313" key="9">
    <source>
        <dbReference type="Proteomes" id="UP000515703"/>
    </source>
</evidence>
<evidence type="ECO:0000256" key="2">
    <source>
        <dbReference type="ARBA" id="ARBA00022741"/>
    </source>
</evidence>
<dbReference type="Gene3D" id="3.30.930.10">
    <property type="entry name" value="Bira Bifunctional Protein, Domain 2"/>
    <property type="match status" value="1"/>
</dbReference>
<dbReference type="GO" id="GO:0004077">
    <property type="term" value="F:biotin--[biotin carboxyl-carrier protein] ligase activity"/>
    <property type="evidence" value="ECO:0007669"/>
    <property type="project" value="UniProtKB-EC"/>
</dbReference>
<dbReference type="PANTHER" id="PTHR12835">
    <property type="entry name" value="BIOTIN PROTEIN LIGASE"/>
    <property type="match status" value="1"/>
</dbReference>
<feature type="domain" description="BPL/LPL catalytic" evidence="7">
    <location>
        <begin position="25"/>
        <end position="236"/>
    </location>
</feature>
<dbReference type="KEGG" id="acht:bsdcttw_04890"/>
<evidence type="ECO:0000256" key="5">
    <source>
        <dbReference type="ARBA" id="ARBA00024227"/>
    </source>
</evidence>
<feature type="region of interest" description="Disordered" evidence="6">
    <location>
        <begin position="151"/>
        <end position="173"/>
    </location>
</feature>
<dbReference type="NCBIfam" id="TIGR00121">
    <property type="entry name" value="birA_ligase"/>
    <property type="match status" value="1"/>
</dbReference>
<dbReference type="Gene3D" id="2.30.30.100">
    <property type="match status" value="1"/>
</dbReference>
<dbReference type="SUPFAM" id="SSF50037">
    <property type="entry name" value="C-terminal domain of transcriptional repressors"/>
    <property type="match status" value="1"/>
</dbReference>
<organism evidence="8 9">
    <name type="scientific">Anaerocolumna chitinilytica</name>
    <dbReference type="NCBI Taxonomy" id="1727145"/>
    <lineage>
        <taxon>Bacteria</taxon>
        <taxon>Bacillati</taxon>
        <taxon>Bacillota</taxon>
        <taxon>Clostridia</taxon>
        <taxon>Lachnospirales</taxon>
        <taxon>Lachnospiraceae</taxon>
        <taxon>Anaerocolumna</taxon>
    </lineage>
</organism>
<dbReference type="PROSITE" id="PS51733">
    <property type="entry name" value="BPL_LPL_CATALYTIC"/>
    <property type="match status" value="1"/>
</dbReference>
<dbReference type="EC" id="6.3.4.15" evidence="5"/>
<dbReference type="InterPro" id="IPR045864">
    <property type="entry name" value="aa-tRNA-synth_II/BPL/LPL"/>
</dbReference>
<keyword evidence="3" id="KW-0067">ATP-binding</keyword>
<dbReference type="InterPro" id="IPR003142">
    <property type="entry name" value="BPL_C"/>
</dbReference>
<dbReference type="GO" id="GO:0009249">
    <property type="term" value="P:protein lipoylation"/>
    <property type="evidence" value="ECO:0007669"/>
    <property type="project" value="UniProtKB-ARBA"/>
</dbReference>
<dbReference type="GO" id="GO:0005524">
    <property type="term" value="F:ATP binding"/>
    <property type="evidence" value="ECO:0007669"/>
    <property type="project" value="UniProtKB-KW"/>
</dbReference>
<keyword evidence="1 8" id="KW-0436">Ligase</keyword>
<keyword evidence="2" id="KW-0547">Nucleotide-binding</keyword>
<name>A0A7I8DG31_9FIRM</name>